<keyword evidence="1 2" id="KW-0690">Ribosome biogenesis</keyword>
<evidence type="ECO:0000313" key="4">
    <source>
        <dbReference type="Proteomes" id="UP001163387"/>
    </source>
</evidence>
<comment type="similarity">
    <text evidence="2">Belongs to the RbfA family.</text>
</comment>
<keyword evidence="4" id="KW-1185">Reference proteome</keyword>
<dbReference type="Pfam" id="PF02033">
    <property type="entry name" value="RBFA"/>
    <property type="match status" value="1"/>
</dbReference>
<dbReference type="PANTHER" id="PTHR33515:SF1">
    <property type="entry name" value="RIBOSOME-BINDING FACTOR A, CHLOROPLASTIC-RELATED"/>
    <property type="match status" value="1"/>
</dbReference>
<dbReference type="HAMAP" id="MF_00003">
    <property type="entry name" value="RbfA"/>
    <property type="match status" value="1"/>
</dbReference>
<dbReference type="PANTHER" id="PTHR33515">
    <property type="entry name" value="RIBOSOME-BINDING FACTOR A, CHLOROPLASTIC-RELATED"/>
    <property type="match status" value="1"/>
</dbReference>
<accession>A0ABN6T415</accession>
<dbReference type="Gene3D" id="3.30.300.20">
    <property type="match status" value="1"/>
</dbReference>
<comment type="function">
    <text evidence="2">One of several proteins that assist in the late maturation steps of the functional core of the 30S ribosomal subunit. Associates with free 30S ribosomal subunits (but not with 30S subunits that are part of 70S ribosomes or polysomes). Required for efficient processing of 16S rRNA. May interact with the 5'-terminal helix region of 16S rRNA.</text>
</comment>
<reference evidence="3 4" key="1">
    <citation type="journal article" date="2022" name="Front. Microbiol.">
        <title>Male-killing mechanisms vary between Spiroplasma species.</title>
        <authorList>
            <person name="Arai H."/>
            <person name="Inoue M."/>
            <person name="Kageyama D."/>
        </authorList>
    </citation>
    <scope>NUCLEOTIDE SEQUENCE [LARGE SCALE GENOMIC DNA]</scope>
    <source>
        <strain evidence="4">sHm</strain>
    </source>
</reference>
<dbReference type="InterPro" id="IPR015946">
    <property type="entry name" value="KH_dom-like_a/b"/>
</dbReference>
<dbReference type="Proteomes" id="UP001163387">
    <property type="component" value="Chromosome"/>
</dbReference>
<protein>
    <recommendedName>
        <fullName evidence="2">Ribosome-binding factor A</fullName>
    </recommendedName>
</protein>
<dbReference type="InterPro" id="IPR000238">
    <property type="entry name" value="RbfA"/>
</dbReference>
<evidence type="ECO:0000313" key="3">
    <source>
        <dbReference type="EMBL" id="BDT03947.1"/>
    </source>
</evidence>
<organism evidence="3 4">
    <name type="scientific">Spiroplasma ixodetis</name>
    <dbReference type="NCBI Taxonomy" id="2141"/>
    <lineage>
        <taxon>Bacteria</taxon>
        <taxon>Bacillati</taxon>
        <taxon>Mycoplasmatota</taxon>
        <taxon>Mollicutes</taxon>
        <taxon>Entomoplasmatales</taxon>
        <taxon>Spiroplasmataceae</taxon>
        <taxon>Spiroplasma</taxon>
    </lineage>
</organism>
<evidence type="ECO:0000256" key="1">
    <source>
        <dbReference type="ARBA" id="ARBA00022517"/>
    </source>
</evidence>
<dbReference type="EMBL" id="AP026933">
    <property type="protein sequence ID" value="BDT03947.1"/>
    <property type="molecule type" value="Genomic_DNA"/>
</dbReference>
<sequence length="119" mass="13890">MSIIKFEQQESFLKKEITNILKKESKNILFKDITITNVKITKDNSYATIYWTVYLDNLDIKTISTALEKAKGFCRSALAKTSNKYKVPELRFKYDNTNTRVKNIEEILKNIKNNNSSNE</sequence>
<dbReference type="InterPro" id="IPR023799">
    <property type="entry name" value="RbfA_dom_sf"/>
</dbReference>
<comment type="subunit">
    <text evidence="2">Monomer. Binds 30S ribosomal subunits, but not 50S ribosomal subunits or 70S ribosomes.</text>
</comment>
<evidence type="ECO:0000256" key="2">
    <source>
        <dbReference type="HAMAP-Rule" id="MF_00003"/>
    </source>
</evidence>
<comment type="subcellular location">
    <subcellularLocation>
        <location evidence="2">Cytoplasm</location>
    </subcellularLocation>
</comment>
<dbReference type="SUPFAM" id="SSF89919">
    <property type="entry name" value="Ribosome-binding factor A, RbfA"/>
    <property type="match status" value="1"/>
</dbReference>
<proteinExistence type="inferred from homology"/>
<dbReference type="RefSeq" id="WP_281747920.1">
    <property type="nucleotide sequence ID" value="NZ_AP026933.1"/>
</dbReference>
<keyword evidence="2" id="KW-0963">Cytoplasm</keyword>
<dbReference type="NCBIfam" id="TIGR00082">
    <property type="entry name" value="rbfA"/>
    <property type="match status" value="1"/>
</dbReference>
<gene>
    <name evidence="2" type="primary">rbfA</name>
    <name evidence="3" type="ORF">SHM_15930</name>
</gene>
<name>A0ABN6T415_9MOLU</name>